<dbReference type="AlphaFoldDB" id="A0A2T3HLD9"/>
<reference evidence="2 3" key="1">
    <citation type="submission" date="2018-03" db="EMBL/GenBank/DDBJ databases">
        <authorList>
            <person name="Keele B.F."/>
        </authorList>
    </citation>
    <scope>NUCLEOTIDE SEQUENCE [LARGE SCALE GENOMIC DNA]</scope>
    <source>
        <strain evidence="2 3">YL28-9</strain>
    </source>
</reference>
<dbReference type="RefSeq" id="WP_107215499.1">
    <property type="nucleotide sequence ID" value="NZ_KZ686269.1"/>
</dbReference>
<feature type="domain" description="F5/8 type C" evidence="1">
    <location>
        <begin position="396"/>
        <end position="537"/>
    </location>
</feature>
<organism evidence="2 3">
    <name type="scientific">Pedobacter yulinensis</name>
    <dbReference type="NCBI Taxonomy" id="2126353"/>
    <lineage>
        <taxon>Bacteria</taxon>
        <taxon>Pseudomonadati</taxon>
        <taxon>Bacteroidota</taxon>
        <taxon>Sphingobacteriia</taxon>
        <taxon>Sphingobacteriales</taxon>
        <taxon>Sphingobacteriaceae</taxon>
        <taxon>Pedobacter</taxon>
    </lineage>
</organism>
<dbReference type="InterPro" id="IPR000421">
    <property type="entry name" value="FA58C"/>
</dbReference>
<dbReference type="PROSITE" id="PS50022">
    <property type="entry name" value="FA58C_3"/>
    <property type="match status" value="1"/>
</dbReference>
<dbReference type="InterPro" id="IPR008979">
    <property type="entry name" value="Galactose-bd-like_sf"/>
</dbReference>
<protein>
    <recommendedName>
        <fullName evidence="1">F5/8 type C domain-containing protein</fullName>
    </recommendedName>
</protein>
<evidence type="ECO:0000313" key="2">
    <source>
        <dbReference type="EMBL" id="PST83239.1"/>
    </source>
</evidence>
<evidence type="ECO:0000313" key="3">
    <source>
        <dbReference type="Proteomes" id="UP000240912"/>
    </source>
</evidence>
<dbReference type="Pfam" id="PF06283">
    <property type="entry name" value="ThuA"/>
    <property type="match status" value="1"/>
</dbReference>
<dbReference type="EMBL" id="PYLS01000005">
    <property type="protein sequence ID" value="PST83239.1"/>
    <property type="molecule type" value="Genomic_DNA"/>
</dbReference>
<dbReference type="PANTHER" id="PTHR40469:SF2">
    <property type="entry name" value="GALACTOSE-BINDING DOMAIN-LIKE SUPERFAMILY PROTEIN"/>
    <property type="match status" value="1"/>
</dbReference>
<dbReference type="PANTHER" id="PTHR40469">
    <property type="entry name" value="SECRETED GLYCOSYL HYDROLASE"/>
    <property type="match status" value="1"/>
</dbReference>
<dbReference type="InterPro" id="IPR029062">
    <property type="entry name" value="Class_I_gatase-like"/>
</dbReference>
<proteinExistence type="predicted"/>
<accession>A0A2T3HLD9</accession>
<dbReference type="SUPFAM" id="SSF52317">
    <property type="entry name" value="Class I glutamine amidotransferase-like"/>
    <property type="match status" value="1"/>
</dbReference>
<keyword evidence="3" id="KW-1185">Reference proteome</keyword>
<dbReference type="Pfam" id="PF00754">
    <property type="entry name" value="F5_F8_type_C"/>
    <property type="match status" value="1"/>
</dbReference>
<dbReference type="Gene3D" id="3.40.50.880">
    <property type="match status" value="1"/>
</dbReference>
<dbReference type="SUPFAM" id="SSF49785">
    <property type="entry name" value="Galactose-binding domain-like"/>
    <property type="match status" value="1"/>
</dbReference>
<dbReference type="OrthoDB" id="9811395at2"/>
<evidence type="ECO:0000259" key="1">
    <source>
        <dbReference type="PROSITE" id="PS50022"/>
    </source>
</evidence>
<dbReference type="InterPro" id="IPR029010">
    <property type="entry name" value="ThuA-like"/>
</dbReference>
<sequence length="537" mass="61147">MNSDVGIARDTPLNINHKQAMTNASIQLNWDAQTKAFVNHRFNRPCEARIPGNSSQNFRSLLNCTARSGLRQFLLLLALMCIAAAVRAQELPRALLITGNGNIPNQLDNYPPWTHDFHNDVVIQILDQIVEIDTTTDMKDLNAENLRKYDLVISNSMFLTPDEKQLNALWAFVADGKSYLTLHSGILSCLNWDKYETFIGGFFVGGPSTEPQTLRVYTSNYEFWGFPLRFRSMEQHPVSRTLEDFDTKDELYYFQPTKKEIDVIARSENHPVMWSHQVGKGRVMCLTLGHDEAAKKAAGYQELLKNGVRWLTGYPLIYSDKWPPVSDRKKVYHDFVKLDALSDNPGVSALAEGDATFLLLRQNDRRNLDLVLGPQRGMATFGLRLLAKKGRESKRTVTMQVVPDGEGNIARYYGNTIAATTAENLSPLFDPRNMIDGDTLSRWSSKKCDEAFVLLDLEKKYNVSKIKILWEASYAKKYEILSSTDNKNWKSIYSNQHGRGGMEEMPVKTTARYLKVMLQEKPPGKRGFSIYELEVYR</sequence>
<dbReference type="Gene3D" id="2.60.120.260">
    <property type="entry name" value="Galactose-binding domain-like"/>
    <property type="match status" value="1"/>
</dbReference>
<gene>
    <name evidence="2" type="ORF">C7T94_11645</name>
</gene>
<name>A0A2T3HLD9_9SPHI</name>
<comment type="caution">
    <text evidence="2">The sequence shown here is derived from an EMBL/GenBank/DDBJ whole genome shotgun (WGS) entry which is preliminary data.</text>
</comment>
<dbReference type="Proteomes" id="UP000240912">
    <property type="component" value="Unassembled WGS sequence"/>
</dbReference>